<dbReference type="OrthoDB" id="4803588at2"/>
<protein>
    <submittedName>
        <fullName evidence="1">Uncharacterized protein</fullName>
    </submittedName>
</protein>
<proteinExistence type="predicted"/>
<dbReference type="AlphaFoldDB" id="A0A221P2Z1"/>
<organism evidence="1 2">
    <name type="scientific">Streptomyces pluripotens</name>
    <dbReference type="NCBI Taxonomy" id="1355015"/>
    <lineage>
        <taxon>Bacteria</taxon>
        <taxon>Bacillati</taxon>
        <taxon>Actinomycetota</taxon>
        <taxon>Actinomycetes</taxon>
        <taxon>Kitasatosporales</taxon>
        <taxon>Streptomycetaceae</taxon>
        <taxon>Streptomyces</taxon>
    </lineage>
</organism>
<keyword evidence="2" id="KW-1185">Reference proteome</keyword>
<dbReference type="EMBL" id="CP022433">
    <property type="protein sequence ID" value="ASN26580.1"/>
    <property type="molecule type" value="Genomic_DNA"/>
</dbReference>
<dbReference type="Proteomes" id="UP000031501">
    <property type="component" value="Chromosome"/>
</dbReference>
<accession>A0A221P2Z1</accession>
<sequence>MITPFVVQQTGTGTQADHTVVEVTGTNAATEKVIWHVTLRPPHWDDVYSGFRVSVVGAEQNVAVVRVSSPSGDNAVTYGIDLHSFRQTWAIDQFSASAVAGGAVVGTAHEDTVGIAQHPAGYDLVTGRLRWQGGLNRPGFGRDLRLW</sequence>
<name>A0A221P2Z1_9ACTN</name>
<evidence type="ECO:0000313" key="1">
    <source>
        <dbReference type="EMBL" id="ASN26580.1"/>
    </source>
</evidence>
<evidence type="ECO:0000313" key="2">
    <source>
        <dbReference type="Proteomes" id="UP000031501"/>
    </source>
</evidence>
<dbReference type="RefSeq" id="WP_043432069.1">
    <property type="nucleotide sequence ID" value="NZ_CP021080.1"/>
</dbReference>
<reference evidence="1 2" key="1">
    <citation type="submission" date="2017-07" db="EMBL/GenBank/DDBJ databases">
        <title>Genome sequence of Streptomyces pluripotens MUSC 137T.</title>
        <authorList>
            <person name="Ser H.-L."/>
            <person name="Lee L.-H."/>
        </authorList>
    </citation>
    <scope>NUCLEOTIDE SEQUENCE [LARGE SCALE GENOMIC DNA]</scope>
    <source>
        <strain evidence="1 2">MUSC 137</strain>
    </source>
</reference>
<gene>
    <name evidence="1" type="ORF">LK07_24075</name>
</gene>
<dbReference type="KEGG" id="splu:LK06_022910"/>